<reference evidence="1 2" key="1">
    <citation type="submission" date="2018-02" db="EMBL/GenBank/DDBJ databases">
        <title>Subsurface microbial communities from deep shales in Ohio and West Virginia, USA.</title>
        <authorList>
            <person name="Wrighton K."/>
        </authorList>
    </citation>
    <scope>NUCLEOTIDE SEQUENCE [LARGE SCALE GENOMIC DNA]</scope>
    <source>
        <strain evidence="1 2">OWC-G53F</strain>
    </source>
</reference>
<protein>
    <submittedName>
        <fullName evidence="1">Uncharacterized protein</fullName>
    </submittedName>
</protein>
<sequence length="88" mass="9908">MYCINNNGLLIAPTLRRSSVYKSCRPKEDIVLSGMLFMPDIYALQMSGDEKLLQLPDSLDWYGALPRQSSIIVLGLEFPPDSHCNFKA</sequence>
<evidence type="ECO:0000313" key="2">
    <source>
        <dbReference type="Proteomes" id="UP000238071"/>
    </source>
</evidence>
<organism evidence="1 2">
    <name type="scientific">Methylobacter tundripaludum</name>
    <dbReference type="NCBI Taxonomy" id="173365"/>
    <lineage>
        <taxon>Bacteria</taxon>
        <taxon>Pseudomonadati</taxon>
        <taxon>Pseudomonadota</taxon>
        <taxon>Gammaproteobacteria</taxon>
        <taxon>Methylococcales</taxon>
        <taxon>Methylococcaceae</taxon>
        <taxon>Methylobacter</taxon>
    </lineage>
</organism>
<dbReference type="Proteomes" id="UP000238071">
    <property type="component" value="Unassembled WGS sequence"/>
</dbReference>
<dbReference type="EMBL" id="PTIY01000007">
    <property type="protein sequence ID" value="PPK71611.1"/>
    <property type="molecule type" value="Genomic_DNA"/>
</dbReference>
<name>A0A2S6H2E7_9GAMM</name>
<gene>
    <name evidence="1" type="ORF">B0F88_107135</name>
</gene>
<comment type="caution">
    <text evidence="1">The sequence shown here is derived from an EMBL/GenBank/DDBJ whole genome shotgun (WGS) entry which is preliminary data.</text>
</comment>
<keyword evidence="2" id="KW-1185">Reference proteome</keyword>
<evidence type="ECO:0000313" key="1">
    <source>
        <dbReference type="EMBL" id="PPK71611.1"/>
    </source>
</evidence>
<accession>A0A2S6H2E7</accession>
<dbReference type="AlphaFoldDB" id="A0A2S6H2E7"/>
<proteinExistence type="predicted"/>